<keyword evidence="5" id="KW-0732">Signal</keyword>
<name>A0A939JZK0_9BACT</name>
<dbReference type="Proteomes" id="UP000664795">
    <property type="component" value="Unassembled WGS sequence"/>
</dbReference>
<dbReference type="InterPro" id="IPR003368">
    <property type="entry name" value="POMP_repeat"/>
</dbReference>
<dbReference type="InterPro" id="IPR012334">
    <property type="entry name" value="Pectin_lyas_fold"/>
</dbReference>
<dbReference type="PANTHER" id="PTHR11319:SF35">
    <property type="entry name" value="OUTER MEMBRANE PROTEIN PMPC-RELATED"/>
    <property type="match status" value="1"/>
</dbReference>
<dbReference type="EMBL" id="JAFMYU010000003">
    <property type="protein sequence ID" value="MBO0930265.1"/>
    <property type="molecule type" value="Genomic_DNA"/>
</dbReference>
<dbReference type="SUPFAM" id="SSF51126">
    <property type="entry name" value="Pectin lyase-like"/>
    <property type="match status" value="2"/>
</dbReference>
<dbReference type="GO" id="GO:0005576">
    <property type="term" value="C:extracellular region"/>
    <property type="evidence" value="ECO:0007669"/>
    <property type="project" value="UniProtKB-SubCell"/>
</dbReference>
<evidence type="ECO:0000256" key="3">
    <source>
        <dbReference type="ARBA" id="ARBA00004613"/>
    </source>
</evidence>
<dbReference type="RefSeq" id="WP_207334233.1">
    <property type="nucleotide sequence ID" value="NZ_JAFMYU010000003.1"/>
</dbReference>
<evidence type="ECO:0000313" key="8">
    <source>
        <dbReference type="EMBL" id="MBO0930265.1"/>
    </source>
</evidence>
<comment type="caution">
    <text evidence="8">The sequence shown here is derived from an EMBL/GenBank/DDBJ whole genome shotgun (WGS) entry which is preliminary data.</text>
</comment>
<accession>A0A939JZK0</accession>
<keyword evidence="9" id="KW-1185">Reference proteome</keyword>
<evidence type="ECO:0000313" key="9">
    <source>
        <dbReference type="Proteomes" id="UP000664795"/>
    </source>
</evidence>
<keyword evidence="4" id="KW-0964">Secreted</keyword>
<keyword evidence="7" id="KW-0998">Cell outer membrane</keyword>
<sequence length="831" mass="84912">MWISYAGQAQTTRYVSTTGSNANPASATSWANSTTDLQGAINASTAGDQVWVAKGTYYTTTTRNPTSSFSMKDGVGIYGGFVGTETSLSSRTLMVANASVLSGDIGVAGDADDNSYHVFMNVNTLTPTAILDGFVITGGNANQTVNDRGGGMLNNGIASPTIRNCTFRDNRASDSNGQGGAIATFTNLRLINCSFEGNTARFGGAVILQNVGAGNATTIVNCSFQTNSASDGGAIFSFGASLTVINGSFQRNSATSTGAAIASQNASANVASVALINSVLWNNGSTNTLSRLSGTFTVRNSLSEATTFSNGGISTGPGNLTATASPFISATRTNLLPCSPASNTGDLASYTALNGPATDLAGNPRLRNDGPPPGQIDMGAYETPPLARLYVNASAVGRATGLSWIDAFPSLQTALTYGCTTDLTEIWVAGGTYRPTTTTGPASRTISFSMREGLAIIGSFAGWESSLGERVLTYNNGMVNPTSILSGDIGAGNSNTDNSYHVIFNGSPLSNSAVLDGFRITGGNANAASGLDQNGAGMYNADKASPVLRNCLFNTNQAAGQGGGMLNLTLSSPILTACVFQSNTAISGEGGAICNQNGSNLRLTNCAFINNAAFYGGAIMNFNNTTTGTNCSFLGNTAPSGAAIYSNGGGNSRTNNLTNCIIWGGGDRALGHTGGATTNVSYSLFEPAVLSISGFVGGPGNLTTTASPFASATTPQLNGCTLGINAGSPTTTTALAGTLDLAGNPRFFGGRIDMGATEFQQVPTAPVSVQNGNWNNTATWLCGRIPLLTEPVGIRHAVTLPVGYTGKALRLTYGPNGQLIYTTNARLQTGQ</sequence>
<dbReference type="InterPro" id="IPR011050">
    <property type="entry name" value="Pectin_lyase_fold/virulence"/>
</dbReference>
<dbReference type="GO" id="GO:0009279">
    <property type="term" value="C:cell outer membrane"/>
    <property type="evidence" value="ECO:0007669"/>
    <property type="project" value="UniProtKB-SubCell"/>
</dbReference>
<evidence type="ECO:0000256" key="4">
    <source>
        <dbReference type="ARBA" id="ARBA00022525"/>
    </source>
</evidence>
<dbReference type="Pfam" id="PF02415">
    <property type="entry name" value="Chlam_PMP"/>
    <property type="match status" value="1"/>
</dbReference>
<dbReference type="AlphaFoldDB" id="A0A939JZK0"/>
<evidence type="ECO:0000256" key="2">
    <source>
        <dbReference type="ARBA" id="ARBA00004442"/>
    </source>
</evidence>
<keyword evidence="6" id="KW-0472">Membrane</keyword>
<evidence type="ECO:0000256" key="7">
    <source>
        <dbReference type="ARBA" id="ARBA00023237"/>
    </source>
</evidence>
<evidence type="ECO:0000256" key="6">
    <source>
        <dbReference type="ARBA" id="ARBA00023136"/>
    </source>
</evidence>
<proteinExistence type="predicted"/>
<dbReference type="Gene3D" id="2.160.20.10">
    <property type="entry name" value="Single-stranded right-handed beta-helix, Pectin lyase-like"/>
    <property type="match status" value="2"/>
</dbReference>
<dbReference type="PANTHER" id="PTHR11319">
    <property type="entry name" value="G PROTEIN-COUPLED RECEPTOR-RELATED"/>
    <property type="match status" value="1"/>
</dbReference>
<evidence type="ECO:0008006" key="10">
    <source>
        <dbReference type="Google" id="ProtNLM"/>
    </source>
</evidence>
<evidence type="ECO:0000256" key="1">
    <source>
        <dbReference type="ARBA" id="ARBA00004196"/>
    </source>
</evidence>
<organism evidence="8 9">
    <name type="scientific">Fibrella aquatilis</name>
    <dbReference type="NCBI Taxonomy" id="2817059"/>
    <lineage>
        <taxon>Bacteria</taxon>
        <taxon>Pseudomonadati</taxon>
        <taxon>Bacteroidota</taxon>
        <taxon>Cytophagia</taxon>
        <taxon>Cytophagales</taxon>
        <taxon>Spirosomataceae</taxon>
        <taxon>Fibrella</taxon>
    </lineage>
</organism>
<reference evidence="8 9" key="1">
    <citation type="submission" date="2021-03" db="EMBL/GenBank/DDBJ databases">
        <title>Fibrella sp. HMF5036 genome sequencing and assembly.</title>
        <authorList>
            <person name="Kang H."/>
            <person name="Kim H."/>
            <person name="Bae S."/>
            <person name="Joh K."/>
        </authorList>
    </citation>
    <scope>NUCLEOTIDE SEQUENCE [LARGE SCALE GENOMIC DNA]</scope>
    <source>
        <strain evidence="8 9">HMF5036</strain>
    </source>
</reference>
<evidence type="ECO:0000256" key="5">
    <source>
        <dbReference type="ARBA" id="ARBA00022729"/>
    </source>
</evidence>
<gene>
    <name evidence="8" type="ORF">J2I48_04625</name>
</gene>
<protein>
    <recommendedName>
        <fullName evidence="10">Right handed beta helix domain-containing protein</fullName>
    </recommendedName>
</protein>
<comment type="subcellular location">
    <subcellularLocation>
        <location evidence="1">Cell envelope</location>
    </subcellularLocation>
    <subcellularLocation>
        <location evidence="2">Cell outer membrane</location>
    </subcellularLocation>
    <subcellularLocation>
        <location evidence="3">Secreted</location>
    </subcellularLocation>
</comment>